<gene>
    <name evidence="1" type="ORF">CDQ78_03830</name>
</gene>
<accession>A0A855N6T8</accession>
<organism evidence="1 2">
    <name type="scientific">Campylobacter hyointestinalis subsp. hyointestinalis</name>
    <dbReference type="NCBI Taxonomy" id="91352"/>
    <lineage>
        <taxon>Bacteria</taxon>
        <taxon>Pseudomonadati</taxon>
        <taxon>Campylobacterota</taxon>
        <taxon>Epsilonproteobacteria</taxon>
        <taxon>Campylobacterales</taxon>
        <taxon>Campylobacteraceae</taxon>
        <taxon>Campylobacter</taxon>
    </lineage>
</organism>
<dbReference type="RefSeq" id="WP_104064304.1">
    <property type="nucleotide sequence ID" value="NZ_NIQG01000002.1"/>
</dbReference>
<dbReference type="EMBL" id="NIQP01000003">
    <property type="protein sequence ID" value="PPB72070.1"/>
    <property type="molecule type" value="Genomic_DNA"/>
</dbReference>
<name>A0A855N6T8_CAMHY</name>
<dbReference type="Proteomes" id="UP000239685">
    <property type="component" value="Unassembled WGS sequence"/>
</dbReference>
<sequence length="147" mass="16859">MLVAFEKELIATIKDLNENTAPYLGEFENKDEMALLIKGGDSFVFVEFVGENYKDMVTKVATYNIHILSTTQSKNKEARLENKLNAIILCERIDLALRNSLLSNEFAIKPNELKVNFNSISDYGYAYVLTRVVQTEFIEKSEFLMEE</sequence>
<protein>
    <submittedName>
        <fullName evidence="1">Uncharacterized protein</fullName>
    </submittedName>
</protein>
<proteinExistence type="predicted"/>
<evidence type="ECO:0000313" key="2">
    <source>
        <dbReference type="Proteomes" id="UP000239685"/>
    </source>
</evidence>
<comment type="caution">
    <text evidence="1">The sequence shown here is derived from an EMBL/GenBank/DDBJ whole genome shotgun (WGS) entry which is preliminary data.</text>
</comment>
<dbReference type="AlphaFoldDB" id="A0A855N6T8"/>
<evidence type="ECO:0000313" key="1">
    <source>
        <dbReference type="EMBL" id="PPB72070.1"/>
    </source>
</evidence>
<reference evidence="1 2" key="1">
    <citation type="submission" date="2017-06" db="EMBL/GenBank/DDBJ databases">
        <title>Updating the genomic taxonomy and epidemiology of Campylobacter hyointestinalis; discovery in New Zealand farmed ruminants.</title>
        <authorList>
            <person name="Wilkinson D.A."/>
            <person name="Fayaz A."/>
            <person name="Biggs P.J."/>
            <person name="Midwinter A.C."/>
        </authorList>
    </citation>
    <scope>NUCLEOTIDE SEQUENCE [LARGE SCALE GENOMIC DNA]</scope>
    <source>
        <strain evidence="1 2">S1614a</strain>
    </source>
</reference>